<comment type="caution">
    <text evidence="3">The sequence shown here is derived from an EMBL/GenBank/DDBJ whole genome shotgun (WGS) entry which is preliminary data.</text>
</comment>
<proteinExistence type="predicted"/>
<evidence type="ECO:0000313" key="3">
    <source>
        <dbReference type="EMBL" id="GAA0174340.1"/>
    </source>
</evidence>
<evidence type="ECO:0000256" key="1">
    <source>
        <dbReference type="SAM" id="MobiDB-lite"/>
    </source>
</evidence>
<feature type="compositionally biased region" description="Acidic residues" evidence="1">
    <location>
        <begin position="355"/>
        <end position="364"/>
    </location>
</feature>
<evidence type="ECO:0000313" key="4">
    <source>
        <dbReference type="Proteomes" id="UP001454036"/>
    </source>
</evidence>
<protein>
    <recommendedName>
        <fullName evidence="2">GLTSCR protein conserved domain-containing protein</fullName>
    </recommendedName>
</protein>
<feature type="region of interest" description="Disordered" evidence="1">
    <location>
        <begin position="66"/>
        <end position="141"/>
    </location>
</feature>
<feature type="compositionally biased region" description="Low complexity" evidence="1">
    <location>
        <begin position="111"/>
        <end position="130"/>
    </location>
</feature>
<feature type="domain" description="GLTSCR protein conserved" evidence="2">
    <location>
        <begin position="149"/>
        <end position="262"/>
    </location>
</feature>
<dbReference type="AlphaFoldDB" id="A0AAV3RDH4"/>
<dbReference type="Proteomes" id="UP001454036">
    <property type="component" value="Unassembled WGS sequence"/>
</dbReference>
<dbReference type="InterPro" id="IPR015671">
    <property type="entry name" value="GSCR1_dom"/>
</dbReference>
<name>A0AAV3RDH4_LITER</name>
<dbReference type="EMBL" id="BAABME010009034">
    <property type="protein sequence ID" value="GAA0174340.1"/>
    <property type="molecule type" value="Genomic_DNA"/>
</dbReference>
<dbReference type="PANTHER" id="PTHR15572">
    <property type="entry name" value="GLIOMA TUMOR SUPPRESSOR CANDIDATE REGION GENE 1"/>
    <property type="match status" value="1"/>
</dbReference>
<feature type="compositionally biased region" description="Polar residues" evidence="1">
    <location>
        <begin position="310"/>
        <end position="323"/>
    </location>
</feature>
<dbReference type="Pfam" id="PF15249">
    <property type="entry name" value="GLTSCR1"/>
    <property type="match status" value="1"/>
</dbReference>
<feature type="compositionally biased region" description="Polar residues" evidence="1">
    <location>
        <begin position="66"/>
        <end position="84"/>
    </location>
</feature>
<dbReference type="GO" id="GO:0016514">
    <property type="term" value="C:SWI/SNF complex"/>
    <property type="evidence" value="ECO:0007669"/>
    <property type="project" value="TreeGrafter"/>
</dbReference>
<keyword evidence="4" id="KW-1185">Reference proteome</keyword>
<evidence type="ECO:0000259" key="2">
    <source>
        <dbReference type="Pfam" id="PF15249"/>
    </source>
</evidence>
<accession>A0AAV3RDH4</accession>
<sequence>MDEENAFAQQQRVMQQQQQRVMQEQQQLLWLQHLQRQKQQQDAISRFPSNMDVHLHPQQQFLHRPTNAQSLTPNPNNPNFNAGSSHPHLFQMPNPLLSPTQGHQYQVPKRNNNLVINDSTNNNSNSSSSNPQQQSARANPAELQMAYQDAWKVCHPDFKTPFTSLEDACERLLPYHVVADYEAEEDDKILDTDSEDQMSRTQQWDNNIAAKVEEFTTTFEKQVLAFNIISRKRALGEFRAEEKLMVEQLLLQEEKRAYLELRAEMESRQKMSQEITDANLCIAMAHGEQTHGGSQVRRDMVSPPFRGSLHGSQVNNIPISQETVGRGQEVNYEDMNNGLGNSSQIDDKEPSDNFLNDEETEDGDTGTQSEWQAGGVLDLNMR</sequence>
<reference evidence="3 4" key="1">
    <citation type="submission" date="2024-01" db="EMBL/GenBank/DDBJ databases">
        <title>The complete chloroplast genome sequence of Lithospermum erythrorhizon: insights into the phylogenetic relationship among Boraginaceae species and the maternal lineages of purple gromwells.</title>
        <authorList>
            <person name="Okada T."/>
            <person name="Watanabe K."/>
        </authorList>
    </citation>
    <scope>NUCLEOTIDE SEQUENCE [LARGE SCALE GENOMIC DNA]</scope>
</reference>
<feature type="region of interest" description="Disordered" evidence="1">
    <location>
        <begin position="289"/>
        <end position="382"/>
    </location>
</feature>
<dbReference type="PANTHER" id="PTHR15572:SF0">
    <property type="entry name" value="GLUTAMINE-RICH PROTEIN-RELATED"/>
    <property type="match status" value="1"/>
</dbReference>
<organism evidence="3 4">
    <name type="scientific">Lithospermum erythrorhizon</name>
    <name type="common">Purple gromwell</name>
    <name type="synonym">Lithospermum officinale var. erythrorhizon</name>
    <dbReference type="NCBI Taxonomy" id="34254"/>
    <lineage>
        <taxon>Eukaryota</taxon>
        <taxon>Viridiplantae</taxon>
        <taxon>Streptophyta</taxon>
        <taxon>Embryophyta</taxon>
        <taxon>Tracheophyta</taxon>
        <taxon>Spermatophyta</taxon>
        <taxon>Magnoliopsida</taxon>
        <taxon>eudicotyledons</taxon>
        <taxon>Gunneridae</taxon>
        <taxon>Pentapetalae</taxon>
        <taxon>asterids</taxon>
        <taxon>lamiids</taxon>
        <taxon>Boraginales</taxon>
        <taxon>Boraginaceae</taxon>
        <taxon>Boraginoideae</taxon>
        <taxon>Lithospermeae</taxon>
        <taxon>Lithospermum</taxon>
    </lineage>
</organism>
<dbReference type="GO" id="GO:0045893">
    <property type="term" value="P:positive regulation of DNA-templated transcription"/>
    <property type="evidence" value="ECO:0007669"/>
    <property type="project" value="TreeGrafter"/>
</dbReference>
<gene>
    <name evidence="3" type="ORF">LIER_27751</name>
</gene>
<dbReference type="InterPro" id="IPR052438">
    <property type="entry name" value="Chromatin_remod/trans_coact"/>
</dbReference>